<dbReference type="CDD" id="cd00586">
    <property type="entry name" value="4HBT"/>
    <property type="match status" value="1"/>
</dbReference>
<dbReference type="Proteomes" id="UP000619534">
    <property type="component" value="Unassembled WGS sequence"/>
</dbReference>
<proteinExistence type="predicted"/>
<sequence length="153" mass="17473">MKTPAYIDDIDKWTAGFKFNIDVRIRFSETDQFGHMNNTVPFVYFEEARIEFMKQLGLSLNKVKEPKVVPVVADLQCDFHRQLYFDDILKIFVKAEQIGNTSYDLHYLALTEEGETALTGRGRIVQVDSSTGKPVPLGDDFKHKLATESTACF</sequence>
<dbReference type="PANTHER" id="PTHR31793:SF24">
    <property type="entry name" value="LONG-CHAIN ACYL-COA THIOESTERASE FADM"/>
    <property type="match status" value="1"/>
</dbReference>
<evidence type="ECO:0000313" key="2">
    <source>
        <dbReference type="Proteomes" id="UP000619534"/>
    </source>
</evidence>
<dbReference type="InterPro" id="IPR029069">
    <property type="entry name" value="HotDog_dom_sf"/>
</dbReference>
<organism evidence="1 2">
    <name type="scientific">Thalassobacillus devorans</name>
    <dbReference type="NCBI Taxonomy" id="279813"/>
    <lineage>
        <taxon>Bacteria</taxon>
        <taxon>Bacillati</taxon>
        <taxon>Bacillota</taxon>
        <taxon>Bacilli</taxon>
        <taxon>Bacillales</taxon>
        <taxon>Bacillaceae</taxon>
        <taxon>Thalassobacillus</taxon>
    </lineage>
</organism>
<dbReference type="EMBL" id="BMCJ01000004">
    <property type="protein sequence ID" value="GGC93210.1"/>
    <property type="molecule type" value="Genomic_DNA"/>
</dbReference>
<dbReference type="Pfam" id="PF13279">
    <property type="entry name" value="4HBT_2"/>
    <property type="match status" value="1"/>
</dbReference>
<evidence type="ECO:0000313" key="1">
    <source>
        <dbReference type="EMBL" id="GGC93210.1"/>
    </source>
</evidence>
<gene>
    <name evidence="1" type="ORF">GCM10007216_24930</name>
</gene>
<dbReference type="Gene3D" id="3.10.129.10">
    <property type="entry name" value="Hotdog Thioesterase"/>
    <property type="match status" value="1"/>
</dbReference>
<protein>
    <recommendedName>
        <fullName evidence="3">Acyl-CoA thioester hydrolase</fullName>
    </recommendedName>
</protein>
<reference evidence="2" key="1">
    <citation type="journal article" date="2019" name="Int. J. Syst. Evol. Microbiol.">
        <title>The Global Catalogue of Microorganisms (GCM) 10K type strain sequencing project: providing services to taxonomists for standard genome sequencing and annotation.</title>
        <authorList>
            <consortium name="The Broad Institute Genomics Platform"/>
            <consortium name="The Broad Institute Genome Sequencing Center for Infectious Disease"/>
            <person name="Wu L."/>
            <person name="Ma J."/>
        </authorList>
    </citation>
    <scope>NUCLEOTIDE SEQUENCE [LARGE SCALE GENOMIC DNA]</scope>
    <source>
        <strain evidence="2">CCM 7282</strain>
    </source>
</reference>
<dbReference type="SUPFAM" id="SSF54637">
    <property type="entry name" value="Thioesterase/thiol ester dehydrase-isomerase"/>
    <property type="match status" value="1"/>
</dbReference>
<keyword evidence="2" id="KW-1185">Reference proteome</keyword>
<accession>A0ABQ1P9C4</accession>
<name>A0ABQ1P9C4_9BACI</name>
<comment type="caution">
    <text evidence="1">The sequence shown here is derived from an EMBL/GenBank/DDBJ whole genome shotgun (WGS) entry which is preliminary data.</text>
</comment>
<dbReference type="PANTHER" id="PTHR31793">
    <property type="entry name" value="4-HYDROXYBENZOYL-COA THIOESTERASE FAMILY MEMBER"/>
    <property type="match status" value="1"/>
</dbReference>
<dbReference type="RefSeq" id="WP_062447116.1">
    <property type="nucleotide sequence ID" value="NZ_BMCJ01000004.1"/>
</dbReference>
<evidence type="ECO:0008006" key="3">
    <source>
        <dbReference type="Google" id="ProtNLM"/>
    </source>
</evidence>
<dbReference type="InterPro" id="IPR050563">
    <property type="entry name" value="4-hydroxybenzoyl-CoA_TE"/>
</dbReference>